<evidence type="ECO:0000313" key="3">
    <source>
        <dbReference type="Proteomes" id="UP000323393"/>
    </source>
</evidence>
<evidence type="ECO:0000256" key="1">
    <source>
        <dbReference type="SAM" id="Phobius"/>
    </source>
</evidence>
<keyword evidence="1" id="KW-0812">Transmembrane</keyword>
<comment type="caution">
    <text evidence="2">The sequence shown here is derived from an EMBL/GenBank/DDBJ whole genome shotgun (WGS) entry which is preliminary data.</text>
</comment>
<keyword evidence="1" id="KW-1133">Transmembrane helix</keyword>
<gene>
    <name evidence="2" type="primary">spoIIR</name>
    <name evidence="2" type="ORF">FZC74_06485</name>
</gene>
<feature type="transmembrane region" description="Helical" evidence="1">
    <location>
        <begin position="7"/>
        <end position="24"/>
    </location>
</feature>
<proteinExistence type="predicted"/>
<reference evidence="2 3" key="1">
    <citation type="submission" date="2019-08" db="EMBL/GenBank/DDBJ databases">
        <title>Bacillus genomes from the desert of Cuatro Cienegas, Coahuila.</title>
        <authorList>
            <person name="Olmedo-Alvarez G."/>
        </authorList>
    </citation>
    <scope>NUCLEOTIDE SEQUENCE [LARGE SCALE GENOMIC DNA]</scope>
    <source>
        <strain evidence="2 3">CH88_3T</strain>
    </source>
</reference>
<protein>
    <submittedName>
        <fullName evidence="2">Stage II sporulation protein R</fullName>
    </submittedName>
</protein>
<organism evidence="2 3">
    <name type="scientific">Sutcliffiella horikoshii</name>
    <dbReference type="NCBI Taxonomy" id="79883"/>
    <lineage>
        <taxon>Bacteria</taxon>
        <taxon>Bacillati</taxon>
        <taxon>Bacillota</taxon>
        <taxon>Bacilli</taxon>
        <taxon>Bacillales</taxon>
        <taxon>Bacillaceae</taxon>
        <taxon>Sutcliffiella</taxon>
    </lineage>
</organism>
<dbReference type="AlphaFoldDB" id="A0AA94WP94"/>
<name>A0AA94WP94_9BACI</name>
<dbReference type="NCBIfam" id="TIGR02837">
    <property type="entry name" value="spore_II_R"/>
    <property type="match status" value="1"/>
</dbReference>
<dbReference type="Proteomes" id="UP000323393">
    <property type="component" value="Unassembled WGS sequence"/>
</dbReference>
<dbReference type="RefSeq" id="WP_148965298.1">
    <property type="nucleotide sequence ID" value="NZ_VTEU01000002.1"/>
</dbReference>
<accession>A0AA94WP94</accession>
<dbReference type="InterPro" id="IPR014202">
    <property type="entry name" value="Spore_II_R"/>
</dbReference>
<sequence length="238" mass="26681">MLKKNKITLYIVLLFVGAYLSLLGEQATAGANVKNGAMVIPDEAIRLRILANSDSEQDQELKRKIRDRVNEEITVWVEGLTSMDNAREVITGNMDQIEEIVEEVMAEEGMVQSYNVDFGRVDFPTKMYGKFIYPAGDYEAILITLGEGTGANWWCVLFPPLCFLDFSNGEATASPFEEEEAEAEEKTTEETAAVTASFAKTDTEENTQDFLVDEEPEEVEVEFFLVEVLSSLWDKITA</sequence>
<keyword evidence="1" id="KW-0472">Membrane</keyword>
<evidence type="ECO:0000313" key="2">
    <source>
        <dbReference type="EMBL" id="TYS59798.1"/>
    </source>
</evidence>
<dbReference type="EMBL" id="VTEU01000002">
    <property type="protein sequence ID" value="TYS59798.1"/>
    <property type="molecule type" value="Genomic_DNA"/>
</dbReference>
<dbReference type="Pfam" id="PF09551">
    <property type="entry name" value="Spore_II_R"/>
    <property type="match status" value="1"/>
</dbReference>